<dbReference type="Pfam" id="PF00083">
    <property type="entry name" value="Sugar_tr"/>
    <property type="match status" value="1"/>
</dbReference>
<evidence type="ECO:0000256" key="1">
    <source>
        <dbReference type="ARBA" id="ARBA00004370"/>
    </source>
</evidence>
<evidence type="ECO:0000313" key="6">
    <source>
        <dbReference type="EMBL" id="CAI6361805.1"/>
    </source>
</evidence>
<dbReference type="GO" id="GO:0016020">
    <property type="term" value="C:membrane"/>
    <property type="evidence" value="ECO:0007669"/>
    <property type="project" value="UniProtKB-SubCell"/>
</dbReference>
<dbReference type="AlphaFoldDB" id="A0AAV0X0U8"/>
<organism evidence="6 7">
    <name type="scientific">Macrosiphum euphorbiae</name>
    <name type="common">potato aphid</name>
    <dbReference type="NCBI Taxonomy" id="13131"/>
    <lineage>
        <taxon>Eukaryota</taxon>
        <taxon>Metazoa</taxon>
        <taxon>Ecdysozoa</taxon>
        <taxon>Arthropoda</taxon>
        <taxon>Hexapoda</taxon>
        <taxon>Insecta</taxon>
        <taxon>Pterygota</taxon>
        <taxon>Neoptera</taxon>
        <taxon>Paraneoptera</taxon>
        <taxon>Hemiptera</taxon>
        <taxon>Sternorrhyncha</taxon>
        <taxon>Aphidomorpha</taxon>
        <taxon>Aphidoidea</taxon>
        <taxon>Aphididae</taxon>
        <taxon>Macrosiphini</taxon>
        <taxon>Macrosiphum</taxon>
    </lineage>
</organism>
<dbReference type="InterPro" id="IPR036259">
    <property type="entry name" value="MFS_trans_sf"/>
</dbReference>
<dbReference type="SUPFAM" id="SSF103473">
    <property type="entry name" value="MFS general substrate transporter"/>
    <property type="match status" value="1"/>
</dbReference>
<comment type="caution">
    <text evidence="6">The sequence shown here is derived from an EMBL/GenBank/DDBJ whole genome shotgun (WGS) entry which is preliminary data.</text>
</comment>
<feature type="transmembrane region" description="Helical" evidence="5">
    <location>
        <begin position="211"/>
        <end position="235"/>
    </location>
</feature>
<evidence type="ECO:0000256" key="4">
    <source>
        <dbReference type="ARBA" id="ARBA00023136"/>
    </source>
</evidence>
<name>A0AAV0X0U8_9HEMI</name>
<dbReference type="PANTHER" id="PTHR48021:SF1">
    <property type="entry name" value="GH07001P-RELATED"/>
    <property type="match status" value="1"/>
</dbReference>
<sequence length="511" mass="58504">MPIPLKNVLDEAVKIINFVKSRPLSTRLFTILCEDMGTFSSHQSPFINGYKDLKHIHIAVKKHEESRSHNFAVQNYIQASSEQCIMLTSELKCTKLNDLDNSFPVYHTSISNGSVFIKIRSERRGDRHCFCVNSAAARLTRTFGNNDYALNSELDDSGWYLDPVACYFLGTTFGGLILGPVTRNIGYRWSVIGCDMVVFVGWLLLSQVNLVPVWAIRLTHGLGTGGLRFLIPTYIAHIADFRIRGRVLVLHHAFVCFGVFYAHAFSAIVTNAQLTGVCMVWSALHILISVFMPESPLYVYKCHSDSEHAKTAMRRVKGEDYCVDQDYMALEKPPDTQDRRHRRKTRGAAADLRRECDDVSRQIGDRRIRFDHRNRWLHACLNCRTQTMYQEQYVSEDDDNNKESINEFSDILEDNTLELIGNDFYQEKKCSLSIDHDPKNCLNCVYKVLYSLNLHVSSYSYLCEAYEFFLTLSVTQVNCEVNGHSMLEDVEVSDIINYLKSTSTLMLNMFT</sequence>
<accession>A0AAV0X0U8</accession>
<feature type="transmembrane region" description="Helical" evidence="5">
    <location>
        <begin position="185"/>
        <end position="205"/>
    </location>
</feature>
<feature type="transmembrane region" description="Helical" evidence="5">
    <location>
        <begin position="247"/>
        <end position="268"/>
    </location>
</feature>
<keyword evidence="2 5" id="KW-0812">Transmembrane</keyword>
<evidence type="ECO:0000313" key="7">
    <source>
        <dbReference type="Proteomes" id="UP001160148"/>
    </source>
</evidence>
<comment type="subcellular location">
    <subcellularLocation>
        <location evidence="1">Membrane</location>
    </subcellularLocation>
</comment>
<feature type="transmembrane region" description="Helical" evidence="5">
    <location>
        <begin position="159"/>
        <end position="178"/>
    </location>
</feature>
<evidence type="ECO:0000256" key="3">
    <source>
        <dbReference type="ARBA" id="ARBA00022989"/>
    </source>
</evidence>
<gene>
    <name evidence="6" type="ORF">MEUPH1_LOCUS16947</name>
</gene>
<keyword evidence="4 5" id="KW-0472">Membrane</keyword>
<proteinExistence type="predicted"/>
<keyword evidence="7" id="KW-1185">Reference proteome</keyword>
<evidence type="ECO:0008006" key="8">
    <source>
        <dbReference type="Google" id="ProtNLM"/>
    </source>
</evidence>
<dbReference type="PANTHER" id="PTHR48021">
    <property type="match status" value="1"/>
</dbReference>
<evidence type="ECO:0000256" key="2">
    <source>
        <dbReference type="ARBA" id="ARBA00022692"/>
    </source>
</evidence>
<evidence type="ECO:0000256" key="5">
    <source>
        <dbReference type="SAM" id="Phobius"/>
    </source>
</evidence>
<dbReference type="InterPro" id="IPR050549">
    <property type="entry name" value="MFS_Trehalose_Transporter"/>
</dbReference>
<dbReference type="EMBL" id="CARXXK010000003">
    <property type="protein sequence ID" value="CAI6361805.1"/>
    <property type="molecule type" value="Genomic_DNA"/>
</dbReference>
<keyword evidence="3 5" id="KW-1133">Transmembrane helix</keyword>
<protein>
    <recommendedName>
        <fullName evidence="8">Major facilitator superfamily (MFS) profile domain-containing protein</fullName>
    </recommendedName>
</protein>
<dbReference type="Gene3D" id="1.20.1250.20">
    <property type="entry name" value="MFS general substrate transporter like domains"/>
    <property type="match status" value="1"/>
</dbReference>
<dbReference type="Proteomes" id="UP001160148">
    <property type="component" value="Unassembled WGS sequence"/>
</dbReference>
<reference evidence="6 7" key="1">
    <citation type="submission" date="2023-01" db="EMBL/GenBank/DDBJ databases">
        <authorList>
            <person name="Whitehead M."/>
        </authorList>
    </citation>
    <scope>NUCLEOTIDE SEQUENCE [LARGE SCALE GENOMIC DNA]</scope>
</reference>
<dbReference type="InterPro" id="IPR005828">
    <property type="entry name" value="MFS_sugar_transport-like"/>
</dbReference>
<dbReference type="GO" id="GO:0022857">
    <property type="term" value="F:transmembrane transporter activity"/>
    <property type="evidence" value="ECO:0007669"/>
    <property type="project" value="InterPro"/>
</dbReference>